<comment type="caution">
    <text evidence="16">The sequence shown here is derived from an EMBL/GenBank/DDBJ whole genome shotgun (WGS) entry which is preliminary data.</text>
</comment>
<dbReference type="GO" id="GO:0004674">
    <property type="term" value="F:protein serine/threonine kinase activity"/>
    <property type="evidence" value="ECO:0007669"/>
    <property type="project" value="UniProtKB-KW"/>
</dbReference>
<protein>
    <submittedName>
        <fullName evidence="16">Putative glycerophosphodiester phosphodiesterase, protein kinase RLK-Pelle-LRK10L-2 family</fullName>
        <ecNumber evidence="16">3.1.4.46</ecNumber>
    </submittedName>
</protein>
<keyword evidence="8 12" id="KW-0067">ATP-binding</keyword>
<dbReference type="Pfam" id="PF13947">
    <property type="entry name" value="GUB_WAK_bind"/>
    <property type="match status" value="1"/>
</dbReference>
<evidence type="ECO:0000256" key="7">
    <source>
        <dbReference type="ARBA" id="ARBA00022777"/>
    </source>
</evidence>
<dbReference type="Gene3D" id="3.30.200.20">
    <property type="entry name" value="Phosphorylase Kinase, domain 1"/>
    <property type="match status" value="1"/>
</dbReference>
<evidence type="ECO:0000313" key="16">
    <source>
        <dbReference type="EMBL" id="RHN77720.1"/>
    </source>
</evidence>
<comment type="subcellular location">
    <subcellularLocation>
        <location evidence="1">Membrane</location>
        <topology evidence="1">Single-pass type I membrane protein</topology>
    </subcellularLocation>
</comment>
<keyword evidence="6 12" id="KW-0547">Nucleotide-binding</keyword>
<evidence type="ECO:0000256" key="1">
    <source>
        <dbReference type="ARBA" id="ARBA00004479"/>
    </source>
</evidence>
<keyword evidence="10 13" id="KW-0472">Membrane</keyword>
<dbReference type="AlphaFoldDB" id="A0A396JHJ3"/>
<dbReference type="GO" id="GO:0005524">
    <property type="term" value="F:ATP binding"/>
    <property type="evidence" value="ECO:0007669"/>
    <property type="project" value="UniProtKB-UniRule"/>
</dbReference>
<feature type="domain" description="Protein kinase" evidence="15">
    <location>
        <begin position="298"/>
        <end position="582"/>
    </location>
</feature>
<keyword evidence="16" id="KW-0378">Hydrolase</keyword>
<evidence type="ECO:0000256" key="6">
    <source>
        <dbReference type="ARBA" id="ARBA00022741"/>
    </source>
</evidence>
<dbReference type="FunFam" id="3.30.200.20:FF:000178">
    <property type="entry name" value="serine/threonine-protein kinase PBS1-like"/>
    <property type="match status" value="1"/>
</dbReference>
<accession>A0A396JHJ3</accession>
<evidence type="ECO:0000256" key="12">
    <source>
        <dbReference type="PROSITE-ProRule" id="PRU10141"/>
    </source>
</evidence>
<evidence type="ECO:0000256" key="10">
    <source>
        <dbReference type="ARBA" id="ARBA00023136"/>
    </source>
</evidence>
<feature type="chain" id="PRO_5017339811" evidence="14">
    <location>
        <begin position="23"/>
        <end position="607"/>
    </location>
</feature>
<dbReference type="InterPro" id="IPR017441">
    <property type="entry name" value="Protein_kinase_ATP_BS"/>
</dbReference>
<dbReference type="EMBL" id="PSQE01000001">
    <property type="protein sequence ID" value="RHN77720.1"/>
    <property type="molecule type" value="Genomic_DNA"/>
</dbReference>
<evidence type="ECO:0000256" key="8">
    <source>
        <dbReference type="ARBA" id="ARBA00022840"/>
    </source>
</evidence>
<evidence type="ECO:0000256" key="5">
    <source>
        <dbReference type="ARBA" id="ARBA00022729"/>
    </source>
</evidence>
<keyword evidence="9 13" id="KW-1133">Transmembrane helix</keyword>
<dbReference type="Pfam" id="PF00069">
    <property type="entry name" value="Pkinase"/>
    <property type="match status" value="1"/>
</dbReference>
<feature type="binding site" evidence="12">
    <location>
        <position position="326"/>
    </location>
    <ligand>
        <name>ATP</name>
        <dbReference type="ChEBI" id="CHEBI:30616"/>
    </ligand>
</feature>
<keyword evidence="5 14" id="KW-0732">Signal</keyword>
<evidence type="ECO:0000256" key="14">
    <source>
        <dbReference type="SAM" id="SignalP"/>
    </source>
</evidence>
<dbReference type="Gene3D" id="1.10.510.10">
    <property type="entry name" value="Transferase(Phosphotransferase) domain 1"/>
    <property type="match status" value="1"/>
</dbReference>
<dbReference type="SUPFAM" id="SSF56112">
    <property type="entry name" value="Protein kinase-like (PK-like)"/>
    <property type="match status" value="1"/>
</dbReference>
<dbReference type="Gramene" id="rna1203">
    <property type="protein sequence ID" value="RHN77720.1"/>
    <property type="gene ID" value="gene1203"/>
</dbReference>
<dbReference type="PROSITE" id="PS00107">
    <property type="entry name" value="PROTEIN_KINASE_ATP"/>
    <property type="match status" value="1"/>
</dbReference>
<dbReference type="EC" id="3.1.4.46" evidence="16"/>
<keyword evidence="11" id="KW-0325">Glycoprotein</keyword>
<gene>
    <name evidence="16" type="ORF">MtrunA17_Chr1g0157801</name>
</gene>
<dbReference type="InterPro" id="IPR000719">
    <property type="entry name" value="Prot_kinase_dom"/>
</dbReference>
<dbReference type="OrthoDB" id="547665at2759"/>
<keyword evidence="3" id="KW-0808">Transferase</keyword>
<name>A0A396JHJ3_MEDTR</name>
<proteinExistence type="predicted"/>
<feature type="signal peptide" evidence="14">
    <location>
        <begin position="1"/>
        <end position="22"/>
    </location>
</feature>
<dbReference type="Proteomes" id="UP000265566">
    <property type="component" value="Chromosome 1"/>
</dbReference>
<dbReference type="InterPro" id="IPR011009">
    <property type="entry name" value="Kinase-like_dom_sf"/>
</dbReference>
<keyword evidence="7 16" id="KW-0418">Kinase</keyword>
<evidence type="ECO:0000256" key="9">
    <source>
        <dbReference type="ARBA" id="ARBA00022989"/>
    </source>
</evidence>
<evidence type="ECO:0000256" key="11">
    <source>
        <dbReference type="ARBA" id="ARBA00023180"/>
    </source>
</evidence>
<dbReference type="FunFam" id="1.10.510.10:FF:000590">
    <property type="entry name" value="PR5-like receptor kinase"/>
    <property type="match status" value="1"/>
</dbReference>
<dbReference type="GO" id="GO:0016020">
    <property type="term" value="C:membrane"/>
    <property type="evidence" value="ECO:0007669"/>
    <property type="project" value="UniProtKB-SubCell"/>
</dbReference>
<evidence type="ECO:0000259" key="15">
    <source>
        <dbReference type="PROSITE" id="PS50011"/>
    </source>
</evidence>
<dbReference type="PANTHER" id="PTHR27009">
    <property type="entry name" value="RUST RESISTANCE KINASE LR10-RELATED"/>
    <property type="match status" value="1"/>
</dbReference>
<organism evidence="16">
    <name type="scientific">Medicago truncatula</name>
    <name type="common">Barrel medic</name>
    <name type="synonym">Medicago tribuloides</name>
    <dbReference type="NCBI Taxonomy" id="3880"/>
    <lineage>
        <taxon>Eukaryota</taxon>
        <taxon>Viridiplantae</taxon>
        <taxon>Streptophyta</taxon>
        <taxon>Embryophyta</taxon>
        <taxon>Tracheophyta</taxon>
        <taxon>Spermatophyta</taxon>
        <taxon>Magnoliopsida</taxon>
        <taxon>eudicotyledons</taxon>
        <taxon>Gunneridae</taxon>
        <taxon>Pentapetalae</taxon>
        <taxon>rosids</taxon>
        <taxon>fabids</taxon>
        <taxon>Fabales</taxon>
        <taxon>Fabaceae</taxon>
        <taxon>Papilionoideae</taxon>
        <taxon>50 kb inversion clade</taxon>
        <taxon>NPAAA clade</taxon>
        <taxon>Hologalegina</taxon>
        <taxon>IRL clade</taxon>
        <taxon>Trifolieae</taxon>
        <taxon>Medicago</taxon>
    </lineage>
</organism>
<evidence type="ECO:0000256" key="3">
    <source>
        <dbReference type="ARBA" id="ARBA00022679"/>
    </source>
</evidence>
<evidence type="ECO:0000256" key="4">
    <source>
        <dbReference type="ARBA" id="ARBA00022692"/>
    </source>
</evidence>
<keyword evidence="2" id="KW-0723">Serine/threonine-protein kinase</keyword>
<feature type="transmembrane region" description="Helical" evidence="13">
    <location>
        <begin position="239"/>
        <end position="257"/>
    </location>
</feature>
<sequence>MARSHSFIMLLFLLQLINNSSSHEECRELSCGPYEPIIRFPFQLVKESSQHECVYPEFCLYCTQNKNTMMVLSTTSGPFIFFVDYIDYESNQLSISDPDNCISEKILKLNKTSFPPYRFYSESITKSSFFNCSSFKKRHLRNEDQSSQRSQDMITCPIYISDSYDSVIALDLVSCTKMFDTSNIFVQYLSVSLSWPEQNCTKCKAKSMKCKWKNNNTKGKTECFDCNKKRKTIQIPKSLIYASTGSILLGLVLIALFKIHLYFRKKEEDQIRVDKFLEDYRAQKPTRFSYADIKRITNGFKEKLGEGAHGTVFKGKLSSEILVAVKMLNGTEGEGKEFINEVGIMGKIHHINVVRLLGFCADGIHRALVYNLFPNGSLQSFIFPPDNKDHFMGWEKLQQIGIGIAKGIEYLHLGCNHPIIHFDINPHNVLLDESFTPKISDFGLAKLCSKNISVVSMTAAKGTLGYMAPEVLSRNFGNVSLKSDIYSYGMLLLEMVGGRKNVDTSAETFHVLYPEWIHNLLEGDICIHIEDEGDLKIAKKLAIVGLWCIQWQPINRPSIKNVVQMLETGEDIELIVPPNPFHSMTSITTNDQRTLARRTFQMEVIQK</sequence>
<dbReference type="InterPro" id="IPR045874">
    <property type="entry name" value="LRK10/LRL21-25-like"/>
</dbReference>
<dbReference type="GO" id="GO:0008889">
    <property type="term" value="F:glycerophosphodiester phosphodiesterase activity"/>
    <property type="evidence" value="ECO:0007669"/>
    <property type="project" value="UniProtKB-EC"/>
</dbReference>
<dbReference type="GO" id="GO:0030247">
    <property type="term" value="F:polysaccharide binding"/>
    <property type="evidence" value="ECO:0007669"/>
    <property type="project" value="InterPro"/>
</dbReference>
<evidence type="ECO:0000256" key="2">
    <source>
        <dbReference type="ARBA" id="ARBA00022527"/>
    </source>
</evidence>
<keyword evidence="4 13" id="KW-0812">Transmembrane</keyword>
<reference evidence="16" key="1">
    <citation type="journal article" date="2018" name="Nat. Plants">
        <title>Whole-genome landscape of Medicago truncatula symbiotic genes.</title>
        <authorList>
            <person name="Pecrix Y."/>
            <person name="Gamas P."/>
            <person name="Carrere S."/>
        </authorList>
    </citation>
    <scope>NUCLEOTIDE SEQUENCE</scope>
    <source>
        <tissue evidence="16">Leaves</tissue>
    </source>
</reference>
<dbReference type="PROSITE" id="PS50011">
    <property type="entry name" value="PROTEIN_KINASE_DOM"/>
    <property type="match status" value="1"/>
</dbReference>
<evidence type="ECO:0000256" key="13">
    <source>
        <dbReference type="SAM" id="Phobius"/>
    </source>
</evidence>
<dbReference type="InterPro" id="IPR025287">
    <property type="entry name" value="WAK_GUB"/>
</dbReference>